<protein>
    <submittedName>
        <fullName evidence="2">Uncharacterized protein</fullName>
    </submittedName>
</protein>
<sequence length="629" mass="69637">MAADSPASFATAREGETAFLTPPSTTQASRSPSAPASNALQPRYRQAAQLPFELAHHCSVYLESGQYLQAFSLLTSLLRSGSLSSPSNRLPAQIPPYQLFEVSATLIVHPAVTTRASTPEKLQAANAAARYLRDVNRTIGPISASFANAFTFRSARTRGGRKRGVFGSFKGASSGGVEDERPIKSAMANKNSLWNNADDFWSVLGWAFNCSVKHRARWERWQMWLELMLEVMEDDWNERARIRDEEVERDGMAGDELLVQSIIAQYLIGANSSSLSTRRRILRAILADGSSRMMNEFKEVFSKELKERKKEEEIKPIKEMNLEKGDLGDLGFDPEEEEDLDDGDSDSNPGHATRRSGRNAGARRTSIVSLGSISDEDMDDDSLSPVDRLGGMDSIRLRQRILAFLAKVAEKLPEHFTPRHQLFDSYTEHLRPQPAPIFTTLIRTSLLPPSALCVLAANTLLPLLPNSPPIYDMTPPSQDEWTQFFLPSAANTHGFSDNAKVTVLLQQVLQIILPDLKWSKGFVEAVLKGIRARRKKARGLNKSGGGGLRSDEIVAEKVFRESEQFLLLLVQWVEDGADVSPAQRPPREDLVEVAAARTRESSTSDISSVPSDADDSGDELEVLDVPMRD</sequence>
<feature type="compositionally biased region" description="Acidic residues" evidence="1">
    <location>
        <begin position="332"/>
        <end position="345"/>
    </location>
</feature>
<proteinExistence type="predicted"/>
<dbReference type="OrthoDB" id="5411773at2759"/>
<comment type="caution">
    <text evidence="2">The sequence shown here is derived from an EMBL/GenBank/DDBJ whole genome shotgun (WGS) entry which is preliminary data.</text>
</comment>
<reference evidence="2" key="1">
    <citation type="submission" date="2020-04" db="EMBL/GenBank/DDBJ databases">
        <title>Genome Assembly and Annotation of Botryosphaeria dothidea sdau 11-99, a Latent Pathogen of Apple Fruit Ring Rot in China.</title>
        <authorList>
            <person name="Yu C."/>
            <person name="Diao Y."/>
            <person name="Lu Q."/>
            <person name="Zhao J."/>
            <person name="Cui S."/>
            <person name="Peng C."/>
            <person name="He B."/>
            <person name="Liu H."/>
        </authorList>
    </citation>
    <scope>NUCLEOTIDE SEQUENCE [LARGE SCALE GENOMIC DNA]</scope>
    <source>
        <strain evidence="2">Sdau11-99</strain>
    </source>
</reference>
<name>A0A8H4J118_9PEZI</name>
<accession>A0A8H4J118</accession>
<keyword evidence="3" id="KW-1185">Reference proteome</keyword>
<dbReference type="AlphaFoldDB" id="A0A8H4J118"/>
<evidence type="ECO:0000256" key="1">
    <source>
        <dbReference type="SAM" id="MobiDB-lite"/>
    </source>
</evidence>
<organism evidence="2 3">
    <name type="scientific">Botryosphaeria dothidea</name>
    <dbReference type="NCBI Taxonomy" id="55169"/>
    <lineage>
        <taxon>Eukaryota</taxon>
        <taxon>Fungi</taxon>
        <taxon>Dikarya</taxon>
        <taxon>Ascomycota</taxon>
        <taxon>Pezizomycotina</taxon>
        <taxon>Dothideomycetes</taxon>
        <taxon>Dothideomycetes incertae sedis</taxon>
        <taxon>Botryosphaeriales</taxon>
        <taxon>Botryosphaeriaceae</taxon>
        <taxon>Botryosphaeria</taxon>
    </lineage>
</organism>
<dbReference type="Proteomes" id="UP000572817">
    <property type="component" value="Unassembled WGS sequence"/>
</dbReference>
<feature type="region of interest" description="Disordered" evidence="1">
    <location>
        <begin position="316"/>
        <end position="365"/>
    </location>
</feature>
<evidence type="ECO:0000313" key="2">
    <source>
        <dbReference type="EMBL" id="KAF4309877.1"/>
    </source>
</evidence>
<dbReference type="EMBL" id="WWBZ02000016">
    <property type="protein sequence ID" value="KAF4309877.1"/>
    <property type="molecule type" value="Genomic_DNA"/>
</dbReference>
<feature type="region of interest" description="Disordered" evidence="1">
    <location>
        <begin position="1"/>
        <end position="40"/>
    </location>
</feature>
<feature type="compositionally biased region" description="Acidic residues" evidence="1">
    <location>
        <begin position="612"/>
        <end position="622"/>
    </location>
</feature>
<evidence type="ECO:0000313" key="3">
    <source>
        <dbReference type="Proteomes" id="UP000572817"/>
    </source>
</evidence>
<feature type="compositionally biased region" description="Basic and acidic residues" evidence="1">
    <location>
        <begin position="316"/>
        <end position="327"/>
    </location>
</feature>
<feature type="compositionally biased region" description="Low complexity" evidence="1">
    <location>
        <begin position="21"/>
        <end position="39"/>
    </location>
</feature>
<gene>
    <name evidence="2" type="ORF">GTA08_BOTSDO03120</name>
</gene>
<feature type="region of interest" description="Disordered" evidence="1">
    <location>
        <begin position="370"/>
        <end position="389"/>
    </location>
</feature>
<feature type="region of interest" description="Disordered" evidence="1">
    <location>
        <begin position="579"/>
        <end position="629"/>
    </location>
</feature>